<keyword evidence="2" id="KW-1185">Reference proteome</keyword>
<name>A0A418Y9J2_9GAMM</name>
<protein>
    <submittedName>
        <fullName evidence="1">Uncharacterized protein</fullName>
    </submittedName>
</protein>
<dbReference type="EMBL" id="QZCH01000049">
    <property type="protein sequence ID" value="RJG37548.1"/>
    <property type="molecule type" value="Genomic_DNA"/>
</dbReference>
<dbReference type="RefSeq" id="WP_119912505.1">
    <property type="nucleotide sequence ID" value="NZ_QZCH01000049.1"/>
</dbReference>
<organism evidence="1 2">
    <name type="scientific">Motilimonas pumila</name>
    <dbReference type="NCBI Taxonomy" id="2303987"/>
    <lineage>
        <taxon>Bacteria</taxon>
        <taxon>Pseudomonadati</taxon>
        <taxon>Pseudomonadota</taxon>
        <taxon>Gammaproteobacteria</taxon>
        <taxon>Alteromonadales</taxon>
        <taxon>Alteromonadales genera incertae sedis</taxon>
        <taxon>Motilimonas</taxon>
    </lineage>
</organism>
<comment type="caution">
    <text evidence="1">The sequence shown here is derived from an EMBL/GenBank/DDBJ whole genome shotgun (WGS) entry which is preliminary data.</text>
</comment>
<reference evidence="1 2" key="2">
    <citation type="submission" date="2019-01" db="EMBL/GenBank/DDBJ databases">
        <title>Motilimonas pumilus sp. nov., isolated from the gut of sea cucumber (Apostichopus japonicus).</title>
        <authorList>
            <person name="Wang F.-Q."/>
            <person name="Ren L.-H."/>
            <person name="Lin Y.-W."/>
            <person name="Sun G.-H."/>
            <person name="Du Z.-J."/>
            <person name="Zhao J.-X."/>
            <person name="Liu X.-J."/>
            <person name="Liu L.-J."/>
        </authorList>
    </citation>
    <scope>NUCLEOTIDE SEQUENCE [LARGE SCALE GENOMIC DNA]</scope>
    <source>
        <strain evidence="1 2">PLHSC7-2</strain>
    </source>
</reference>
<gene>
    <name evidence="1" type="ORF">D1Z90_19695</name>
</gene>
<dbReference type="Proteomes" id="UP000283255">
    <property type="component" value="Unassembled WGS sequence"/>
</dbReference>
<evidence type="ECO:0000313" key="1">
    <source>
        <dbReference type="EMBL" id="RJG37548.1"/>
    </source>
</evidence>
<proteinExistence type="predicted"/>
<dbReference type="OrthoDB" id="6401237at2"/>
<reference evidence="1 2" key="1">
    <citation type="submission" date="2018-09" db="EMBL/GenBank/DDBJ databases">
        <authorList>
            <person name="Wang F."/>
        </authorList>
    </citation>
    <scope>NUCLEOTIDE SEQUENCE [LARGE SCALE GENOMIC DNA]</scope>
    <source>
        <strain evidence="1 2">PLHSC7-2</strain>
    </source>
</reference>
<evidence type="ECO:0000313" key="2">
    <source>
        <dbReference type="Proteomes" id="UP000283255"/>
    </source>
</evidence>
<sequence length="113" mass="13109">MNKDPLFGYQGDDLKKYFERNPLKAGDMLLAYSARGMGHQYELLVVLEPESGKQRRIVVKSLLSNEEYTFFRTGKGVNKKASHVKLLPLVPWVINRMGQQVKVSFDWTWRFTA</sequence>
<accession>A0A418Y9J2</accession>
<dbReference type="AlphaFoldDB" id="A0A418Y9J2"/>